<sequence>MDNLVKGGNIVEVTGEHGKIRIANDVIMLIAQEAVGEVKGIVSLSGGLPVGITEMFSKKTSSKKGVKIQNQETQVVINLAVVVEYGVIIPEVIRLVQEKVKRSIEAMTDIEVGRVNVFVQDIRI</sequence>
<reference evidence="3" key="1">
    <citation type="journal article" date="2016" name="Genome Announc.">
        <title>Complete genome sequence of Alkaliphilus metalliredigens strain QYMF, an alkaliphilic and metal-reducing bacterium isolated from borax-contaminated leachate ponds.</title>
        <authorList>
            <person name="Hwang C."/>
            <person name="Copeland A."/>
            <person name="Lucas S."/>
            <person name="Lapidus A."/>
            <person name="Barry K."/>
            <person name="Detter J.C."/>
            <person name="Glavina Del Rio T."/>
            <person name="Hammon N."/>
            <person name="Israni S."/>
            <person name="Dalin E."/>
            <person name="Tice H."/>
            <person name="Pitluck S."/>
            <person name="Chertkov O."/>
            <person name="Brettin T."/>
            <person name="Bruce D."/>
            <person name="Han C."/>
            <person name="Schmutz J."/>
            <person name="Larimer F."/>
            <person name="Land M.L."/>
            <person name="Hauser L."/>
            <person name="Kyrpides N."/>
            <person name="Mikhailova N."/>
            <person name="Ye Q."/>
            <person name="Zhou J."/>
            <person name="Richardson P."/>
            <person name="Fields M.W."/>
        </authorList>
    </citation>
    <scope>NUCLEOTIDE SEQUENCE [LARGE SCALE GENOMIC DNA]</scope>
    <source>
        <strain evidence="3">QYMF</strain>
    </source>
</reference>
<accession>A6TML1</accession>
<dbReference type="KEGG" id="amt:Amet_1221"/>
<dbReference type="PANTHER" id="PTHR34297">
    <property type="entry name" value="HYPOTHETICAL CYTOSOLIC PROTEIN-RELATED"/>
    <property type="match status" value="1"/>
</dbReference>
<name>A6TML1_ALKMQ</name>
<evidence type="ECO:0000313" key="2">
    <source>
        <dbReference type="EMBL" id="ABR47429.1"/>
    </source>
</evidence>
<dbReference type="EMBL" id="CP000724">
    <property type="protein sequence ID" value="ABR47429.1"/>
    <property type="molecule type" value="Genomic_DNA"/>
</dbReference>
<dbReference type="Proteomes" id="UP000001572">
    <property type="component" value="Chromosome"/>
</dbReference>
<dbReference type="PANTHER" id="PTHR34297:SF2">
    <property type="entry name" value="ASP23_GLS24 FAMILY ENVELOPE STRESS RESPONSE PROTEIN"/>
    <property type="match status" value="1"/>
</dbReference>
<dbReference type="eggNOG" id="COG1302">
    <property type="taxonomic scope" value="Bacteria"/>
</dbReference>
<evidence type="ECO:0000256" key="1">
    <source>
        <dbReference type="ARBA" id="ARBA00005721"/>
    </source>
</evidence>
<dbReference type="HOGENOM" id="CLU_113198_4_2_9"/>
<keyword evidence="3" id="KW-1185">Reference proteome</keyword>
<dbReference type="AlphaFoldDB" id="A6TML1"/>
<evidence type="ECO:0008006" key="4">
    <source>
        <dbReference type="Google" id="ProtNLM"/>
    </source>
</evidence>
<dbReference type="STRING" id="293826.Amet_1221"/>
<dbReference type="InterPro" id="IPR005531">
    <property type="entry name" value="Asp23"/>
</dbReference>
<evidence type="ECO:0000313" key="3">
    <source>
        <dbReference type="Proteomes" id="UP000001572"/>
    </source>
</evidence>
<comment type="similarity">
    <text evidence="1">Belongs to the asp23 family.</text>
</comment>
<gene>
    <name evidence="2" type="ordered locus">Amet_1221</name>
</gene>
<dbReference type="Pfam" id="PF03780">
    <property type="entry name" value="Asp23"/>
    <property type="match status" value="1"/>
</dbReference>
<protein>
    <recommendedName>
        <fullName evidence="4">Asp23/Gls24 family envelope stress response protein</fullName>
    </recommendedName>
</protein>
<proteinExistence type="inferred from homology"/>
<organism evidence="2 3">
    <name type="scientific">Alkaliphilus metalliredigens (strain QYMF)</name>
    <dbReference type="NCBI Taxonomy" id="293826"/>
    <lineage>
        <taxon>Bacteria</taxon>
        <taxon>Bacillati</taxon>
        <taxon>Bacillota</taxon>
        <taxon>Clostridia</taxon>
        <taxon>Peptostreptococcales</taxon>
        <taxon>Natronincolaceae</taxon>
        <taxon>Alkaliphilus</taxon>
    </lineage>
</organism>